<evidence type="ECO:0000313" key="5">
    <source>
        <dbReference type="Proteomes" id="UP000000314"/>
    </source>
</evidence>
<dbReference type="EMBL" id="FN392322">
    <property type="protein sequence ID" value="CAY72117.1"/>
    <property type="molecule type" value="Genomic_DNA"/>
</dbReference>
<dbReference type="GO" id="GO:0034657">
    <property type="term" value="C:GID complex"/>
    <property type="evidence" value="ECO:0007669"/>
    <property type="project" value="TreeGrafter"/>
</dbReference>
<dbReference type="OMA" id="GHISGCV"/>
<dbReference type="GeneID" id="8201247"/>
<dbReference type="Gene3D" id="2.130.10.10">
    <property type="entry name" value="YVTN repeat-like/Quinoprotein amine dehydrogenase"/>
    <property type="match status" value="1"/>
</dbReference>
<sequence length="547" mass="62078">MIYYLAMSYSVSLLRLPYRTTHESTHRIILMDSLKGLDRTQVVRLLEQSLKDLGYDSLSKRLQQESSIPLNDIEVDDFLALLAEHEFCAAEKAAGCLKLDPSDFLKVSFLLKKCYFFSLIDNGQRDEALNLLRTEISPLQNKLGWIEGELRDMALVLQKEASQDAASTLDVRWPSIDEIIQEVSRMVDPGRLFPPGRLVQLIKQAELHQQAVAPLGEVSVIEGADGTNTDEKVGKKPTINAYPILQDYCNHKLHYQCSYVLDDHKDEVWFVRFSHSGHYLCSTSSDQTVLVYKVGAPYKVCTILKGATKAIMYASWSPNDTKILTCSLDCHIRIYNANDGELINSMEFPNRTKVWTCEWIDNYQFVIGSPDKKLIILDQDFKTVYSWQAQHRVSDLCIARDPARVLTISHDHHVHIYDVASRRLEHTIRIGKRLTSITVSKDGSHFLLSISPDELQLWDMRRLVLVNKFYGQQQPNYVIRSCFGGLHDQLVLSGSEDGRVYVWNSQLGNLVTALAGHQGLVNCVDWCNGSFASAGDDKTVRIWTTAE</sequence>
<feature type="repeat" description="WD" evidence="3">
    <location>
        <begin position="304"/>
        <end position="345"/>
    </location>
</feature>
<dbReference type="PROSITE" id="PS50294">
    <property type="entry name" value="WD_REPEATS_REGION"/>
    <property type="match status" value="1"/>
</dbReference>
<evidence type="ECO:0000313" key="4">
    <source>
        <dbReference type="EMBL" id="CAY72117.1"/>
    </source>
</evidence>
<organism evidence="4 5">
    <name type="scientific">Komagataella phaffii (strain GS115 / ATCC 20864)</name>
    <name type="common">Yeast</name>
    <name type="synonym">Pichia pastoris</name>
    <dbReference type="NCBI Taxonomy" id="644223"/>
    <lineage>
        <taxon>Eukaryota</taxon>
        <taxon>Fungi</taxon>
        <taxon>Dikarya</taxon>
        <taxon>Ascomycota</taxon>
        <taxon>Saccharomycotina</taxon>
        <taxon>Pichiomycetes</taxon>
        <taxon>Pichiales</taxon>
        <taxon>Pichiaceae</taxon>
        <taxon>Komagataella</taxon>
    </lineage>
</organism>
<dbReference type="InterPro" id="IPR015943">
    <property type="entry name" value="WD40/YVTN_repeat-like_dom_sf"/>
</dbReference>
<name>C4R942_KOMPG</name>
<dbReference type="Pfam" id="PF23627">
    <property type="entry name" value="LisH_WDR26"/>
    <property type="match status" value="1"/>
</dbReference>
<dbReference type="InterPro" id="IPR036322">
    <property type="entry name" value="WD40_repeat_dom_sf"/>
</dbReference>
<dbReference type="Proteomes" id="UP000000314">
    <property type="component" value="Chromosome 4"/>
</dbReference>
<feature type="repeat" description="WD" evidence="3">
    <location>
        <begin position="489"/>
        <end position="513"/>
    </location>
</feature>
<dbReference type="Pfam" id="PF00400">
    <property type="entry name" value="WD40"/>
    <property type="match status" value="4"/>
</dbReference>
<dbReference type="HOGENOM" id="CLU_000288_57_25_1"/>
<proteinExistence type="predicted"/>
<dbReference type="KEGG" id="ppa:PAS_chr4_0849"/>
<dbReference type="FunCoup" id="C4R942">
    <property type="interactions" value="468"/>
</dbReference>
<dbReference type="PANTHER" id="PTHR22838">
    <property type="entry name" value="WD REPEAT PROTEIN 26-RELATED"/>
    <property type="match status" value="1"/>
</dbReference>
<dbReference type="SMR" id="C4R942"/>
<dbReference type="InterPro" id="IPR001680">
    <property type="entry name" value="WD40_rpt"/>
</dbReference>
<dbReference type="InterPro" id="IPR051350">
    <property type="entry name" value="WD_repeat-ST_regulator"/>
</dbReference>
<dbReference type="RefSeq" id="XP_002494296.1">
    <property type="nucleotide sequence ID" value="XM_002494251.1"/>
</dbReference>
<evidence type="ECO:0000256" key="2">
    <source>
        <dbReference type="ARBA" id="ARBA00022737"/>
    </source>
</evidence>
<dbReference type="SUPFAM" id="SSF50978">
    <property type="entry name" value="WD40 repeat-like"/>
    <property type="match status" value="1"/>
</dbReference>
<protein>
    <submittedName>
        <fullName evidence="4">Uncharacterized protein</fullName>
    </submittedName>
</protein>
<dbReference type="SMART" id="SM00320">
    <property type="entry name" value="WD40"/>
    <property type="match status" value="7"/>
</dbReference>
<dbReference type="eggNOG" id="KOG0293">
    <property type="taxonomic scope" value="Eukaryota"/>
</dbReference>
<evidence type="ECO:0000256" key="3">
    <source>
        <dbReference type="PROSITE-ProRule" id="PRU00221"/>
    </source>
</evidence>
<evidence type="ECO:0000256" key="1">
    <source>
        <dbReference type="ARBA" id="ARBA00022574"/>
    </source>
</evidence>
<dbReference type="InParanoid" id="C4R942"/>
<reference evidence="4 5" key="1">
    <citation type="journal article" date="2009" name="Nat. Biotechnol.">
        <title>Genome sequence of the recombinant protein production host Pichia pastoris.</title>
        <authorList>
            <person name="De Schutter K."/>
            <person name="Lin Y.C."/>
            <person name="Tiels P."/>
            <person name="Van Hecke A."/>
            <person name="Glinka S."/>
            <person name="Weber-Lehmann J."/>
            <person name="Rouze P."/>
            <person name="Van de Peer Y."/>
            <person name="Callewaert N."/>
        </authorList>
    </citation>
    <scope>NUCLEOTIDE SEQUENCE [LARGE SCALE GENOMIC DNA]</scope>
    <source>
        <strain evidence="5">GS115 / ATCC 20864</strain>
    </source>
</reference>
<dbReference type="AlphaFoldDB" id="C4R942"/>
<accession>C4R942</accession>
<keyword evidence="2" id="KW-0677">Repeat</keyword>
<feature type="repeat" description="WD" evidence="3">
    <location>
        <begin position="261"/>
        <end position="294"/>
    </location>
</feature>
<dbReference type="STRING" id="644223.C4R942"/>
<dbReference type="PANTHER" id="PTHR22838:SF0">
    <property type="entry name" value="WD REPEAT-CONTAINING PROTEIN 26"/>
    <property type="match status" value="1"/>
</dbReference>
<feature type="repeat" description="WD" evidence="3">
    <location>
        <begin position="514"/>
        <end position="547"/>
    </location>
</feature>
<dbReference type="PROSITE" id="PS50082">
    <property type="entry name" value="WD_REPEATS_2"/>
    <property type="match status" value="4"/>
</dbReference>
<keyword evidence="1 3" id="KW-0853">WD repeat</keyword>
<keyword evidence="5" id="KW-1185">Reference proteome</keyword>
<gene>
    <name evidence="4" type="ordered locus">PAS_chr4_0849</name>
</gene>
<dbReference type="GO" id="GO:0043161">
    <property type="term" value="P:proteasome-mediated ubiquitin-dependent protein catabolic process"/>
    <property type="evidence" value="ECO:0007669"/>
    <property type="project" value="TreeGrafter"/>
</dbReference>
<dbReference type="CDD" id="cd00200">
    <property type="entry name" value="WD40"/>
    <property type="match status" value="1"/>
</dbReference>
<dbReference type="OrthoDB" id="972532at2759"/>